<dbReference type="RefSeq" id="WP_073310925.1">
    <property type="nucleotide sequence ID" value="NZ_FQWV01000009.1"/>
</dbReference>
<dbReference type="EMBL" id="FQWV01000009">
    <property type="protein sequence ID" value="SHH58500.1"/>
    <property type="molecule type" value="Genomic_DNA"/>
</dbReference>
<dbReference type="PANTHER" id="PTHR42786">
    <property type="entry name" value="TRNA/RRNA METHYLTRANSFERASE"/>
    <property type="match status" value="1"/>
</dbReference>
<dbReference type="GO" id="GO:0002128">
    <property type="term" value="P:tRNA nucleoside ribose methylation"/>
    <property type="evidence" value="ECO:0007669"/>
    <property type="project" value="TreeGrafter"/>
</dbReference>
<sequence length="278" mass="30863">MTGGDPADRDGDGTVDGTADADHDDREFVVVVVEPETPGNVGTIARAMKNFGLTDLKLVDPPEIDRDSEAYGFAGHAREDVLPNADTVTLDEVVERYHTVGTTAITGEDARRHVRFPFKTPAELRESLSTVDTDTALVFGREGTGLNNEELAQLDELVSIPANPDYPVMNLGQAATVTLYELRSLVLDEYQLPDVEHERAAESEIERFYDQFGAFLSEAESRDHKRERSERLIRRLVGRAHPTSKEVTTLTGVFRRATGLMEHADHSDRARDDESRAR</sequence>
<keyword evidence="8" id="KW-1185">Reference proteome</keyword>
<dbReference type="PANTHER" id="PTHR42786:SF2">
    <property type="entry name" value="TRNA (CYTIDINE_URIDINE-2'-O-)-METHYLTRANSFERASE TRMJ"/>
    <property type="match status" value="1"/>
</dbReference>
<evidence type="ECO:0000256" key="4">
    <source>
        <dbReference type="ARBA" id="ARBA00022691"/>
    </source>
</evidence>
<proteinExistence type="inferred from homology"/>
<dbReference type="SUPFAM" id="SSF75217">
    <property type="entry name" value="alpha/beta knot"/>
    <property type="match status" value="1"/>
</dbReference>
<evidence type="ECO:0000256" key="3">
    <source>
        <dbReference type="ARBA" id="ARBA00022679"/>
    </source>
</evidence>
<evidence type="ECO:0000313" key="7">
    <source>
        <dbReference type="EMBL" id="SHH58500.1"/>
    </source>
</evidence>
<keyword evidence="3 7" id="KW-0808">Transferase</keyword>
<feature type="domain" description="tRNA/rRNA methyltransferase SpoU type" evidence="6">
    <location>
        <begin position="28"/>
        <end position="180"/>
    </location>
</feature>
<gene>
    <name evidence="7" type="ORF">SAMN05443636_2935</name>
</gene>
<dbReference type="Gene3D" id="3.40.1280.10">
    <property type="match status" value="1"/>
</dbReference>
<dbReference type="NCBIfam" id="TIGR00050">
    <property type="entry name" value="rRNA_methyl_1"/>
    <property type="match status" value="1"/>
</dbReference>
<evidence type="ECO:0000256" key="5">
    <source>
        <dbReference type="SAM" id="MobiDB-lite"/>
    </source>
</evidence>
<keyword evidence="2 7" id="KW-0489">Methyltransferase</keyword>
<comment type="similarity">
    <text evidence="1">Belongs to the class IV-like SAM-binding methyltransferase superfamily. RNA methyltransferase TrmH family.</text>
</comment>
<organism evidence="7 8">
    <name type="scientific">Halobaculum gomorrense</name>
    <dbReference type="NCBI Taxonomy" id="43928"/>
    <lineage>
        <taxon>Archaea</taxon>
        <taxon>Methanobacteriati</taxon>
        <taxon>Methanobacteriota</taxon>
        <taxon>Stenosarchaea group</taxon>
        <taxon>Halobacteria</taxon>
        <taxon>Halobacteriales</taxon>
        <taxon>Haloferacaceae</taxon>
        <taxon>Halobaculum</taxon>
    </lineage>
</organism>
<evidence type="ECO:0000313" key="8">
    <source>
        <dbReference type="Proteomes" id="UP000184357"/>
    </source>
</evidence>
<evidence type="ECO:0000259" key="6">
    <source>
        <dbReference type="Pfam" id="PF00588"/>
    </source>
</evidence>
<keyword evidence="4" id="KW-0949">S-adenosyl-L-methionine</keyword>
<dbReference type="InterPro" id="IPR029028">
    <property type="entry name" value="Alpha/beta_knot_MTases"/>
</dbReference>
<protein>
    <submittedName>
        <fullName evidence="7">RNA methyltransferase, TrmH family, group 1</fullName>
    </submittedName>
</protein>
<accession>A0A1M5U6G2</accession>
<dbReference type="STRING" id="43928.SAMN05443636_2935"/>
<dbReference type="CDD" id="cd18093">
    <property type="entry name" value="SpoU-like_TrmJ"/>
    <property type="match status" value="1"/>
</dbReference>
<dbReference type="GO" id="GO:0003723">
    <property type="term" value="F:RNA binding"/>
    <property type="evidence" value="ECO:0007669"/>
    <property type="project" value="InterPro"/>
</dbReference>
<dbReference type="GO" id="GO:0008173">
    <property type="term" value="F:RNA methyltransferase activity"/>
    <property type="evidence" value="ECO:0007669"/>
    <property type="project" value="InterPro"/>
</dbReference>
<dbReference type="Pfam" id="PF00588">
    <property type="entry name" value="SpoU_methylase"/>
    <property type="match status" value="1"/>
</dbReference>
<evidence type="ECO:0000256" key="1">
    <source>
        <dbReference type="ARBA" id="ARBA00007228"/>
    </source>
</evidence>
<dbReference type="GO" id="GO:0005829">
    <property type="term" value="C:cytosol"/>
    <property type="evidence" value="ECO:0007669"/>
    <property type="project" value="TreeGrafter"/>
</dbReference>
<dbReference type="Gene3D" id="1.10.8.590">
    <property type="match status" value="1"/>
</dbReference>
<name>A0A1M5U6G2_9EURY</name>
<dbReference type="AlphaFoldDB" id="A0A1M5U6G2"/>
<dbReference type="InterPro" id="IPR004384">
    <property type="entry name" value="RNA_MeTrfase_TrmJ/LasT"/>
</dbReference>
<dbReference type="Proteomes" id="UP000184357">
    <property type="component" value="Unassembled WGS sequence"/>
</dbReference>
<dbReference type="OrthoDB" id="372184at2157"/>
<dbReference type="PIRSF" id="PIRSF004808">
    <property type="entry name" value="LasT"/>
    <property type="match status" value="1"/>
</dbReference>
<feature type="region of interest" description="Disordered" evidence="5">
    <location>
        <begin position="1"/>
        <end position="25"/>
    </location>
</feature>
<reference evidence="7 8" key="1">
    <citation type="submission" date="2016-11" db="EMBL/GenBank/DDBJ databases">
        <authorList>
            <person name="Jaros S."/>
            <person name="Januszkiewicz K."/>
            <person name="Wedrychowicz H."/>
        </authorList>
    </citation>
    <scope>NUCLEOTIDE SEQUENCE [LARGE SCALE GENOMIC DNA]</scope>
    <source>
        <strain evidence="7 8">DSM 9297</strain>
    </source>
</reference>
<dbReference type="InterPro" id="IPR001537">
    <property type="entry name" value="SpoU_MeTrfase"/>
</dbReference>
<dbReference type="InterPro" id="IPR029026">
    <property type="entry name" value="tRNA_m1G_MTases_N"/>
</dbReference>
<evidence type="ECO:0000256" key="2">
    <source>
        <dbReference type="ARBA" id="ARBA00022603"/>
    </source>
</evidence>
<feature type="compositionally biased region" description="Basic and acidic residues" evidence="5">
    <location>
        <begin position="1"/>
        <end position="12"/>
    </location>
</feature>